<sequence length="628" mass="70232">MPGPLENPSQKRRTPSSPVYSVDSIIADFEAETRNAAGVQSRVLEDILRRNASTEYLYDRCGLEGRIDVDLFKERVPIISHSDIKPYFDRIADGDQTPLLTADPVETLSLSSGTTSDGQHKLHVLYKEILEASGYISRISAAYRRRAFPTKPGGMFLELVFCGKLSITKGGIPCGTATTHMFRSKQFNQKQKVAVVRACSPQEVVGHSNNKEAMYCHLLSALLCRKEIQFITATFAYTLVEAFHTLELEWRNLCDDIRRGELSGRFNDTSLRSAMSKLMPGPNPELADTIEEQCSSLECWAEVIPALWPNCKYIYTIMTGSMVPYVSRVKHYSGSLPLVSADYGSTESWIAVNANPKAEPSDVTFTVVPSLAYFEFLPVAYSSCQNSAESRLEAALQVNREAIPVSLTEVEVGREYEVLLTTYGGLYRYRLGDIVKVTGFFNSSPQVAYVCRRNVLLTVHIDKNSEKDLQIAVDHAMKELKSQDPKAELVDFTSFADLSSKPGRYVVFWELNKRSNTKEIGRHDDQHEMDDDESCAIDESLLRQCATTMDAAFVEPGYVGSRKVNTIGSLELCVVKRGTFRSLLNRYLDRGIGAIAQYKTPRCVTSQAMRDILVKEVISSVRSRAYTD</sequence>
<dbReference type="Pfam" id="PF23572">
    <property type="entry name" value="GH3_C"/>
    <property type="match status" value="1"/>
</dbReference>
<evidence type="ECO:0000259" key="3">
    <source>
        <dbReference type="Pfam" id="PF23572"/>
    </source>
</evidence>
<name>A0A8T2RCV3_CERRI</name>
<comment type="caution">
    <text evidence="4">The sequence shown here is derived from an EMBL/GenBank/DDBJ whole genome shotgun (WGS) entry which is preliminary data.</text>
</comment>
<dbReference type="InterPro" id="IPR055377">
    <property type="entry name" value="GH3_M"/>
</dbReference>
<dbReference type="EMBL" id="CM035433">
    <property type="protein sequence ID" value="KAH7293624.1"/>
    <property type="molecule type" value="Genomic_DNA"/>
</dbReference>
<evidence type="ECO:0000259" key="2">
    <source>
        <dbReference type="Pfam" id="PF23571"/>
    </source>
</evidence>
<dbReference type="AlphaFoldDB" id="A0A8T2RCV3"/>
<dbReference type="OrthoDB" id="10004661at2759"/>
<evidence type="ECO:0000313" key="4">
    <source>
        <dbReference type="EMBL" id="KAH7293624.1"/>
    </source>
</evidence>
<dbReference type="Proteomes" id="UP000825935">
    <property type="component" value="Chromosome 28"/>
</dbReference>
<evidence type="ECO:0000313" key="5">
    <source>
        <dbReference type="Proteomes" id="UP000825935"/>
    </source>
</evidence>
<comment type="similarity">
    <text evidence="1">Belongs to the IAA-amido conjugating enzyme family.</text>
</comment>
<accession>A0A8T2RCV3</accession>
<protein>
    <submittedName>
        <fullName evidence="4">Uncharacterized protein</fullName>
    </submittedName>
</protein>
<dbReference type="GO" id="GO:0005737">
    <property type="term" value="C:cytoplasm"/>
    <property type="evidence" value="ECO:0007669"/>
    <property type="project" value="TreeGrafter"/>
</dbReference>
<dbReference type="PANTHER" id="PTHR31901">
    <property type="entry name" value="GH3 DOMAIN-CONTAINING PROTEIN"/>
    <property type="match status" value="1"/>
</dbReference>
<proteinExistence type="inferred from homology"/>
<organism evidence="4 5">
    <name type="scientific">Ceratopteris richardii</name>
    <name type="common">Triangle waterfern</name>
    <dbReference type="NCBI Taxonomy" id="49495"/>
    <lineage>
        <taxon>Eukaryota</taxon>
        <taxon>Viridiplantae</taxon>
        <taxon>Streptophyta</taxon>
        <taxon>Embryophyta</taxon>
        <taxon>Tracheophyta</taxon>
        <taxon>Polypodiopsida</taxon>
        <taxon>Polypodiidae</taxon>
        <taxon>Polypodiales</taxon>
        <taxon>Pteridineae</taxon>
        <taxon>Pteridaceae</taxon>
        <taxon>Parkerioideae</taxon>
        <taxon>Ceratopteris</taxon>
    </lineage>
</organism>
<feature type="domain" description="GH3 C-terminal" evidence="3">
    <location>
        <begin position="468"/>
        <end position="607"/>
    </location>
</feature>
<dbReference type="GO" id="GO:0016881">
    <property type="term" value="F:acid-amino acid ligase activity"/>
    <property type="evidence" value="ECO:0007669"/>
    <property type="project" value="TreeGrafter"/>
</dbReference>
<dbReference type="InterPro" id="IPR004993">
    <property type="entry name" value="GH3"/>
</dbReference>
<dbReference type="Pfam" id="PF03321">
    <property type="entry name" value="GH3"/>
    <property type="match status" value="1"/>
</dbReference>
<dbReference type="InterPro" id="IPR055378">
    <property type="entry name" value="GH3_C"/>
</dbReference>
<evidence type="ECO:0000256" key="1">
    <source>
        <dbReference type="ARBA" id="ARBA00008068"/>
    </source>
</evidence>
<reference evidence="4" key="1">
    <citation type="submission" date="2021-08" db="EMBL/GenBank/DDBJ databases">
        <title>WGS assembly of Ceratopteris richardii.</title>
        <authorList>
            <person name="Marchant D.B."/>
            <person name="Chen G."/>
            <person name="Jenkins J."/>
            <person name="Shu S."/>
            <person name="Leebens-Mack J."/>
            <person name="Grimwood J."/>
            <person name="Schmutz J."/>
            <person name="Soltis P."/>
            <person name="Soltis D."/>
            <person name="Chen Z.-H."/>
        </authorList>
    </citation>
    <scope>NUCLEOTIDE SEQUENCE</scope>
    <source>
        <strain evidence="4">Whitten #5841</strain>
        <tissue evidence="4">Leaf</tissue>
    </source>
</reference>
<gene>
    <name evidence="4" type="ORF">KP509_28G033900</name>
</gene>
<keyword evidence="5" id="KW-1185">Reference proteome</keyword>
<feature type="domain" description="GH3 middle" evidence="2">
    <location>
        <begin position="365"/>
        <end position="452"/>
    </location>
</feature>
<dbReference type="OMA" id="NNELMET"/>
<dbReference type="PANTHER" id="PTHR31901:SF48">
    <property type="entry name" value="INDOLE-3-ACETIC ACID-AMIDO SYNTHETASE GH3.10"/>
    <property type="match status" value="1"/>
</dbReference>
<dbReference type="Pfam" id="PF23571">
    <property type="entry name" value="GH3_M"/>
    <property type="match status" value="1"/>
</dbReference>